<sequence>MTETCRSTRAPSTGLRPRASRATGVVVAVAVAALGVLLLTPAAEAARPGKAPSAPSPPPSVGERLLGVAVPGAPSDLGEYEDLAGALGRRPEQITFYAAWATVRDFPAADASRIAAAGAVPELTWEPWDPAAGTEQPDYSLDRIAAGAHDAYLKRWARQVRSYGGPLVIRFAHEMNGTWYPWAQGVNGNRAGDYVAAWRRVVSVFRAQRATNVQWSWSANVPFEGSAPLAALYPGDDVVDRVGLDGYNWGTSQPWSRWQSAAEVFGPGLAQVRALSTRPFFIGEIGSAEDGGDKAAWIRDLWSWLDSVPEVRGLTWFHLQKETDWRIWSSQASLEAFRDGYARFR</sequence>
<keyword evidence="7" id="KW-1185">Reference proteome</keyword>
<dbReference type="Pfam" id="PF02156">
    <property type="entry name" value="Glyco_hydro_26"/>
    <property type="match status" value="1"/>
</dbReference>
<dbReference type="InterPro" id="IPR017853">
    <property type="entry name" value="GH"/>
</dbReference>
<keyword evidence="2 4" id="KW-0378">Hydrolase</keyword>
<protein>
    <submittedName>
        <fullName evidence="6">Endoglucanase H</fullName>
        <ecNumber evidence="6">3.2.1.4</ecNumber>
    </submittedName>
</protein>
<dbReference type="PATRIC" id="fig|1300347.3.peg.3276"/>
<evidence type="ECO:0000313" key="6">
    <source>
        <dbReference type="EMBL" id="ANH39678.1"/>
    </source>
</evidence>
<dbReference type="Proteomes" id="UP000077868">
    <property type="component" value="Chromosome"/>
</dbReference>
<organism evidence="6 7">
    <name type="scientific">Nocardioides dokdonensis FR1436</name>
    <dbReference type="NCBI Taxonomy" id="1300347"/>
    <lineage>
        <taxon>Bacteria</taxon>
        <taxon>Bacillati</taxon>
        <taxon>Actinomycetota</taxon>
        <taxon>Actinomycetes</taxon>
        <taxon>Propionibacteriales</taxon>
        <taxon>Nocardioidaceae</taxon>
        <taxon>Nocardioides</taxon>
    </lineage>
</organism>
<dbReference type="EMBL" id="CP015079">
    <property type="protein sequence ID" value="ANH39678.1"/>
    <property type="molecule type" value="Genomic_DNA"/>
</dbReference>
<dbReference type="Gene3D" id="3.20.20.80">
    <property type="entry name" value="Glycosidases"/>
    <property type="match status" value="1"/>
</dbReference>
<dbReference type="AlphaFoldDB" id="A0A1A9GN03"/>
<feature type="active site" description="Proton donor" evidence="4">
    <location>
        <position position="174"/>
    </location>
</feature>
<evidence type="ECO:0000256" key="3">
    <source>
        <dbReference type="ARBA" id="ARBA00023295"/>
    </source>
</evidence>
<comment type="similarity">
    <text evidence="1 4">Belongs to the glycosyl hydrolase 26 family.</text>
</comment>
<evidence type="ECO:0000259" key="5">
    <source>
        <dbReference type="PROSITE" id="PS51764"/>
    </source>
</evidence>
<evidence type="ECO:0000256" key="1">
    <source>
        <dbReference type="ARBA" id="ARBA00007754"/>
    </source>
</evidence>
<name>A0A1A9GN03_9ACTN</name>
<dbReference type="GO" id="GO:0006080">
    <property type="term" value="P:substituted mannan metabolic process"/>
    <property type="evidence" value="ECO:0007669"/>
    <property type="project" value="InterPro"/>
</dbReference>
<evidence type="ECO:0000313" key="7">
    <source>
        <dbReference type="Proteomes" id="UP000077868"/>
    </source>
</evidence>
<keyword evidence="3 4" id="KW-0326">Glycosidase</keyword>
<dbReference type="GO" id="GO:0016985">
    <property type="term" value="F:mannan endo-1,4-beta-mannosidase activity"/>
    <property type="evidence" value="ECO:0007669"/>
    <property type="project" value="InterPro"/>
</dbReference>
<dbReference type="PANTHER" id="PTHR40079:SF4">
    <property type="entry name" value="GH26 DOMAIN-CONTAINING PROTEIN-RELATED"/>
    <property type="match status" value="1"/>
</dbReference>
<dbReference type="InterPro" id="IPR022790">
    <property type="entry name" value="GH26_dom"/>
</dbReference>
<evidence type="ECO:0000256" key="4">
    <source>
        <dbReference type="PROSITE-ProRule" id="PRU01100"/>
    </source>
</evidence>
<dbReference type="GO" id="GO:0008810">
    <property type="term" value="F:cellulase activity"/>
    <property type="evidence" value="ECO:0007669"/>
    <property type="project" value="UniProtKB-EC"/>
</dbReference>
<dbReference type="PROSITE" id="PS51764">
    <property type="entry name" value="GH26"/>
    <property type="match status" value="1"/>
</dbReference>
<feature type="domain" description="GH26" evidence="5">
    <location>
        <begin position="46"/>
        <end position="345"/>
    </location>
</feature>
<dbReference type="EC" id="3.2.1.4" evidence="6"/>
<dbReference type="PANTHER" id="PTHR40079">
    <property type="entry name" value="MANNAN ENDO-1,4-BETA-MANNOSIDASE E-RELATED"/>
    <property type="match status" value="1"/>
</dbReference>
<gene>
    <name evidence="6" type="primary">celH</name>
    <name evidence="6" type="ORF">I601_3271</name>
</gene>
<reference evidence="6 7" key="1">
    <citation type="submission" date="2016-03" db="EMBL/GenBank/DDBJ databases">
        <title>Complete genome sequence of a soil Actinobacterium, Nocardioides dokdonensis FR1436.</title>
        <authorList>
            <person name="Kwon S.-K."/>
            <person name="Kim K."/>
            <person name="Kim J.F."/>
        </authorList>
    </citation>
    <scope>NUCLEOTIDE SEQUENCE [LARGE SCALE GENOMIC DNA]</scope>
    <source>
        <strain evidence="6 7">FR1436</strain>
    </source>
</reference>
<proteinExistence type="inferred from homology"/>
<dbReference type="STRING" id="1300347.I601_3271"/>
<dbReference type="OrthoDB" id="9816550at2"/>
<accession>A0A1A9GN03</accession>
<dbReference type="InterPro" id="IPR000805">
    <property type="entry name" value="Glyco_hydro_26"/>
</dbReference>
<dbReference type="SUPFAM" id="SSF51445">
    <property type="entry name" value="(Trans)glycosidases"/>
    <property type="match status" value="1"/>
</dbReference>
<feature type="active site" description="Nucleophile" evidence="4">
    <location>
        <position position="284"/>
    </location>
</feature>
<dbReference type="RefSeq" id="WP_084527710.1">
    <property type="nucleotide sequence ID" value="NZ_CP015079.1"/>
</dbReference>
<evidence type="ECO:0000256" key="2">
    <source>
        <dbReference type="ARBA" id="ARBA00022801"/>
    </source>
</evidence>
<dbReference type="KEGG" id="ndk:I601_3271"/>